<reference evidence="1" key="1">
    <citation type="journal article" date="2015" name="Nature">
        <title>Complex archaea that bridge the gap between prokaryotes and eukaryotes.</title>
        <authorList>
            <person name="Spang A."/>
            <person name="Saw J.H."/>
            <person name="Jorgensen S.L."/>
            <person name="Zaremba-Niedzwiedzka K."/>
            <person name="Martijn J."/>
            <person name="Lind A.E."/>
            <person name="van Eijk R."/>
            <person name="Schleper C."/>
            <person name="Guy L."/>
            <person name="Ettema T.J."/>
        </authorList>
    </citation>
    <scope>NUCLEOTIDE SEQUENCE</scope>
</reference>
<organism evidence="1">
    <name type="scientific">marine sediment metagenome</name>
    <dbReference type="NCBI Taxonomy" id="412755"/>
    <lineage>
        <taxon>unclassified sequences</taxon>
        <taxon>metagenomes</taxon>
        <taxon>ecological metagenomes</taxon>
    </lineage>
</organism>
<sequence>MPETEAVVYDVSNSVSDALSALIDLEAVVIEQLNTELAFFVKVIGLTVTSTIVNLLDQIFDLYPSEWLLVDNAIIGLGIWLTDFAYDEATSVANIIDSFTTAANNLIDEVSMSLDAIDELIGPKYDERMFAIYDRIAVFSKAIDAPPFYLEGVIQNARSFVMIVSCLSGSEYYQFVSNWDSAIEKLLSRISQYTTLYRENPQWIKTDVEIMLIKPAYDSMQQLKQNESAAVTEFGEKIGDLINSAADLQLQIVENKYVIDNMFATKILPRLTAMTEAMQDWQANIYRNEMGLMQQAVTNTHLLITKAGFKIADIFGLLDYGGDLLLRINNLNDFIRHDQEDKIADVANRSFARIVPEWLSTVKEEAG</sequence>
<dbReference type="AlphaFoldDB" id="A0A0F9MSF4"/>
<dbReference type="EMBL" id="LAZR01008311">
    <property type="protein sequence ID" value="KKM79595.1"/>
    <property type="molecule type" value="Genomic_DNA"/>
</dbReference>
<accession>A0A0F9MSF4</accession>
<gene>
    <name evidence="1" type="ORF">LCGC14_1348290</name>
</gene>
<name>A0A0F9MSF4_9ZZZZ</name>
<comment type="caution">
    <text evidence="1">The sequence shown here is derived from an EMBL/GenBank/DDBJ whole genome shotgun (WGS) entry which is preliminary data.</text>
</comment>
<protein>
    <submittedName>
        <fullName evidence="1">Uncharacterized protein</fullName>
    </submittedName>
</protein>
<evidence type="ECO:0000313" key="1">
    <source>
        <dbReference type="EMBL" id="KKM79595.1"/>
    </source>
</evidence>
<proteinExistence type="predicted"/>